<feature type="transmembrane region" description="Helical" evidence="7">
    <location>
        <begin position="408"/>
        <end position="430"/>
    </location>
</feature>
<keyword evidence="9" id="KW-1185">Reference proteome</keyword>
<feature type="transmembrane region" description="Helical" evidence="7">
    <location>
        <begin position="54"/>
        <end position="74"/>
    </location>
</feature>
<dbReference type="InterPro" id="IPR047135">
    <property type="entry name" value="YsiQ"/>
</dbReference>
<comment type="subcellular location">
    <subcellularLocation>
        <location evidence="1">Cell membrane</location>
        <topology evidence="1">Multi-pass membrane protein</topology>
    </subcellularLocation>
</comment>
<dbReference type="RefSeq" id="WP_115268650.1">
    <property type="nucleotide sequence ID" value="NZ_UGGU01000003.1"/>
</dbReference>
<keyword evidence="3" id="KW-1003">Cell membrane</keyword>
<dbReference type="InterPro" id="IPR002528">
    <property type="entry name" value="MATE_fam"/>
</dbReference>
<keyword evidence="5 7" id="KW-1133">Transmembrane helix</keyword>
<feature type="transmembrane region" description="Helical" evidence="7">
    <location>
        <begin position="127"/>
        <end position="147"/>
    </location>
</feature>
<evidence type="ECO:0000256" key="3">
    <source>
        <dbReference type="ARBA" id="ARBA00022475"/>
    </source>
</evidence>
<feature type="transmembrane region" description="Helical" evidence="7">
    <location>
        <begin position="382"/>
        <end position="402"/>
    </location>
</feature>
<keyword evidence="6 7" id="KW-0472">Membrane</keyword>
<evidence type="ECO:0000256" key="6">
    <source>
        <dbReference type="ARBA" id="ARBA00023136"/>
    </source>
</evidence>
<dbReference type="Proteomes" id="UP000255328">
    <property type="component" value="Unassembled WGS sequence"/>
</dbReference>
<feature type="transmembrane region" description="Helical" evidence="7">
    <location>
        <begin position="314"/>
        <end position="332"/>
    </location>
</feature>
<dbReference type="EMBL" id="UGGU01000003">
    <property type="protein sequence ID" value="STO30859.1"/>
    <property type="molecule type" value="Genomic_DNA"/>
</dbReference>
<evidence type="ECO:0000256" key="5">
    <source>
        <dbReference type="ARBA" id="ARBA00022989"/>
    </source>
</evidence>
<evidence type="ECO:0000256" key="2">
    <source>
        <dbReference type="ARBA" id="ARBA00022448"/>
    </source>
</evidence>
<dbReference type="NCBIfam" id="TIGR00797">
    <property type="entry name" value="matE"/>
    <property type="match status" value="1"/>
</dbReference>
<dbReference type="GO" id="GO:0042910">
    <property type="term" value="F:xenobiotic transmembrane transporter activity"/>
    <property type="evidence" value="ECO:0007669"/>
    <property type="project" value="InterPro"/>
</dbReference>
<proteinExistence type="predicted"/>
<dbReference type="PANTHER" id="PTHR42925">
    <property type="entry name" value="MULTIDRUG AND TOXIN EFFLUX PROTEIN MATE FAMILY"/>
    <property type="match status" value="1"/>
</dbReference>
<evidence type="ECO:0000256" key="7">
    <source>
        <dbReference type="SAM" id="Phobius"/>
    </source>
</evidence>
<accession>A0A377GV82</accession>
<feature type="transmembrane region" description="Helical" evidence="7">
    <location>
        <begin position="230"/>
        <end position="251"/>
    </location>
</feature>
<reference evidence="8 9" key="1">
    <citation type="submission" date="2018-06" db="EMBL/GenBank/DDBJ databases">
        <authorList>
            <consortium name="Pathogen Informatics"/>
            <person name="Doyle S."/>
        </authorList>
    </citation>
    <scope>NUCLEOTIDE SEQUENCE [LARGE SCALE GENOMIC DNA]</scope>
    <source>
        <strain evidence="8 9">NCTC10723</strain>
    </source>
</reference>
<evidence type="ECO:0000256" key="1">
    <source>
        <dbReference type="ARBA" id="ARBA00004651"/>
    </source>
</evidence>
<dbReference type="AlphaFoldDB" id="A0A377GV82"/>
<feature type="transmembrane region" description="Helical" evidence="7">
    <location>
        <begin position="86"/>
        <end position="107"/>
    </location>
</feature>
<sequence length="443" mass="49002">MGNIKVKSLVSLTIPIFFELLLVTIVGNIDTIMLGHYSDKAVGAVGGISQVLNIQNVIFGFVNLATSILCAQFIGAKNNKKVQEVITVSLIVNLILGFLLGASYFIFWEFILEKIKLPIELIDIGKGYFKLVGGLCVFQAITLTCGAVMKSHGNPKQMLFVNIGVNLLNIFGNGMFIFGWFGMPVLGATGVGISTVVSRAIGCVVGFLVMSHYCRFKFRRKFLKPFPFHVIKNILSIGIPTAGENLAWNVGQLMIMAMVNTMGTTMIASRTYLMLIASFVMTFSIALGHGTAIQVGQLVGAKEMDEAYEKCLKSLKLSIVLAFFVTVLVWIMKSQIMSIFTKDVEILDISLKVFPLMILLEVGRVFNIVIINSLHAAGDIKFPMFMGIVFIFIVAVPFSYIFGLKFGWGLVGIWIANAADEWFRGIAMFLRWKNKKWQTKSFV</sequence>
<keyword evidence="4 7" id="KW-0812">Transmembrane</keyword>
<evidence type="ECO:0000313" key="8">
    <source>
        <dbReference type="EMBL" id="STO30859.1"/>
    </source>
</evidence>
<keyword evidence="2" id="KW-0813">Transport</keyword>
<dbReference type="InterPro" id="IPR048279">
    <property type="entry name" value="MdtK-like"/>
</dbReference>
<dbReference type="GO" id="GO:0005886">
    <property type="term" value="C:plasma membrane"/>
    <property type="evidence" value="ECO:0007669"/>
    <property type="project" value="UniProtKB-SubCell"/>
</dbReference>
<feature type="transmembrane region" description="Helical" evidence="7">
    <location>
        <begin position="271"/>
        <end position="293"/>
    </location>
</feature>
<feature type="transmembrane region" description="Helical" evidence="7">
    <location>
        <begin position="352"/>
        <end position="370"/>
    </location>
</feature>
<organism evidence="8 9">
    <name type="scientific">Fusobacterium necrogenes</name>
    <dbReference type="NCBI Taxonomy" id="858"/>
    <lineage>
        <taxon>Bacteria</taxon>
        <taxon>Fusobacteriati</taxon>
        <taxon>Fusobacteriota</taxon>
        <taxon>Fusobacteriia</taxon>
        <taxon>Fusobacteriales</taxon>
        <taxon>Fusobacteriaceae</taxon>
        <taxon>Fusobacterium</taxon>
    </lineage>
</organism>
<evidence type="ECO:0000256" key="4">
    <source>
        <dbReference type="ARBA" id="ARBA00022692"/>
    </source>
</evidence>
<dbReference type="GO" id="GO:0015297">
    <property type="term" value="F:antiporter activity"/>
    <property type="evidence" value="ECO:0007669"/>
    <property type="project" value="InterPro"/>
</dbReference>
<dbReference type="Pfam" id="PF01554">
    <property type="entry name" value="MatE"/>
    <property type="match status" value="2"/>
</dbReference>
<feature type="transmembrane region" description="Helical" evidence="7">
    <location>
        <begin position="187"/>
        <end position="209"/>
    </location>
</feature>
<gene>
    <name evidence="8" type="primary">mdtK_1</name>
    <name evidence="8" type="ORF">NCTC10723_00289</name>
</gene>
<evidence type="ECO:0000313" key="9">
    <source>
        <dbReference type="Proteomes" id="UP000255328"/>
    </source>
</evidence>
<dbReference type="PIRSF" id="PIRSF006603">
    <property type="entry name" value="DinF"/>
    <property type="match status" value="1"/>
</dbReference>
<dbReference type="OrthoDB" id="62420at2"/>
<dbReference type="PANTHER" id="PTHR42925:SF1">
    <property type="entry name" value="VIRULENCE FACTOR MVIN"/>
    <property type="match status" value="1"/>
</dbReference>
<feature type="transmembrane region" description="Helical" evidence="7">
    <location>
        <begin position="12"/>
        <end position="34"/>
    </location>
</feature>
<dbReference type="CDD" id="cd13134">
    <property type="entry name" value="MATE_like_8"/>
    <property type="match status" value="1"/>
</dbReference>
<name>A0A377GV82_9FUSO</name>
<protein>
    <submittedName>
        <fullName evidence="8">Multidrug-efflux transporter</fullName>
    </submittedName>
</protein>
<feature type="transmembrane region" description="Helical" evidence="7">
    <location>
        <begin position="159"/>
        <end position="181"/>
    </location>
</feature>